<feature type="transmembrane region" description="Helical" evidence="1">
    <location>
        <begin position="57"/>
        <end position="74"/>
    </location>
</feature>
<evidence type="ECO:0000313" key="3">
    <source>
        <dbReference type="EMBL" id="ORB11762.1"/>
    </source>
</evidence>
<keyword evidence="1" id="KW-0812">Transmembrane</keyword>
<feature type="transmembrane region" description="Helical" evidence="1">
    <location>
        <begin position="109"/>
        <end position="128"/>
    </location>
</feature>
<evidence type="ECO:0000313" key="4">
    <source>
        <dbReference type="Proteomes" id="UP000192374"/>
    </source>
</evidence>
<dbReference type="KEGG" id="mnv:MNVI_23650"/>
<evidence type="ECO:0000313" key="2">
    <source>
        <dbReference type="EMBL" id="BBY07047.1"/>
    </source>
</evidence>
<reference evidence="2 5" key="2">
    <citation type="journal article" date="2019" name="Emerg. Microbes Infect.">
        <title>Comprehensive subspecies identification of 175 nontuberculous mycobacteria species based on 7547 genomic profiles.</title>
        <authorList>
            <person name="Matsumoto Y."/>
            <person name="Kinjo T."/>
            <person name="Motooka D."/>
            <person name="Nabeya D."/>
            <person name="Jung N."/>
            <person name="Uechi K."/>
            <person name="Horii T."/>
            <person name="Iida T."/>
            <person name="Fujita J."/>
            <person name="Nakamura S."/>
        </authorList>
    </citation>
    <scope>NUCLEOTIDE SEQUENCE [LARGE SCALE GENOMIC DNA]</scope>
    <source>
        <strain evidence="2 5">JCM 16367</strain>
    </source>
</reference>
<feature type="transmembrane region" description="Helical" evidence="1">
    <location>
        <begin position="81"/>
        <end position="97"/>
    </location>
</feature>
<dbReference type="Proteomes" id="UP000466894">
    <property type="component" value="Chromosome"/>
</dbReference>
<dbReference type="EMBL" id="AP022583">
    <property type="protein sequence ID" value="BBY07047.1"/>
    <property type="molecule type" value="Genomic_DNA"/>
</dbReference>
<dbReference type="AlphaFoldDB" id="A0A7I7PEH7"/>
<keyword evidence="4" id="KW-1185">Reference proteome</keyword>
<keyword evidence="1" id="KW-0472">Membrane</keyword>
<evidence type="ECO:0008006" key="6">
    <source>
        <dbReference type="Google" id="ProtNLM"/>
    </source>
</evidence>
<protein>
    <recommendedName>
        <fullName evidence="6">DoxX family protein</fullName>
    </recommendedName>
</protein>
<evidence type="ECO:0000313" key="5">
    <source>
        <dbReference type="Proteomes" id="UP000466894"/>
    </source>
</evidence>
<keyword evidence="1" id="KW-1133">Transmembrane helix</keyword>
<gene>
    <name evidence="3" type="ORF">BST37_18470</name>
    <name evidence="2" type="ORF">MNVI_23650</name>
</gene>
<sequence>MRIAFGVIWAIAAWLKWLPGFRATFVSRMVTKAAAEPHWLSPWFEFWLRLERSSPGLWAVLIALAETLIAIALILGIARRVLYIGGALYSLLIWATAEGFGGPYRHGSTDIGTSIIYVMVFLALLVMLEHGLDRRFALDAAIAGRVGWWRRLAGPSGPVGSSG</sequence>
<proteinExistence type="predicted"/>
<reference evidence="3 4" key="1">
    <citation type="submission" date="2017-02" db="EMBL/GenBank/DDBJ databases">
        <title>The new phylogeny of genus Mycobacterium.</title>
        <authorList>
            <person name="Tortoli E."/>
            <person name="Trovato A."/>
            <person name="Cirillo D.M."/>
        </authorList>
    </citation>
    <scope>NUCLEOTIDE SEQUENCE [LARGE SCALE GENOMIC DNA]</scope>
    <source>
        <strain evidence="3 4">DSM 45145</strain>
    </source>
</reference>
<name>A0A7I7PEH7_9MYCO</name>
<accession>A0A7I7PEH7</accession>
<dbReference type="Proteomes" id="UP000192374">
    <property type="component" value="Unassembled WGS sequence"/>
</dbReference>
<dbReference type="EMBL" id="MVIC01000044">
    <property type="protein sequence ID" value="ORB11762.1"/>
    <property type="molecule type" value="Genomic_DNA"/>
</dbReference>
<evidence type="ECO:0000256" key="1">
    <source>
        <dbReference type="SAM" id="Phobius"/>
    </source>
</evidence>
<reference evidence="2" key="3">
    <citation type="submission" date="2020-02" db="EMBL/GenBank/DDBJ databases">
        <authorList>
            <person name="Matsumoto Y."/>
            <person name="Motooka D."/>
            <person name="Nakamura S."/>
        </authorList>
    </citation>
    <scope>NUCLEOTIDE SEQUENCE</scope>
    <source>
        <strain evidence="2">JCM 16367</strain>
    </source>
</reference>
<organism evidence="2 5">
    <name type="scientific">Mycobacterium noviomagense</name>
    <dbReference type="NCBI Taxonomy" id="459858"/>
    <lineage>
        <taxon>Bacteria</taxon>
        <taxon>Bacillati</taxon>
        <taxon>Actinomycetota</taxon>
        <taxon>Actinomycetes</taxon>
        <taxon>Mycobacteriales</taxon>
        <taxon>Mycobacteriaceae</taxon>
        <taxon>Mycobacterium</taxon>
    </lineage>
</organism>
<dbReference type="RefSeq" id="WP_163748041.1">
    <property type="nucleotide sequence ID" value="NZ_AP022583.1"/>
</dbReference>